<gene>
    <name evidence="6" type="ORF">Ga0061063_1464</name>
</gene>
<evidence type="ECO:0000259" key="5">
    <source>
        <dbReference type="PROSITE" id="PS50931"/>
    </source>
</evidence>
<dbReference type="Pfam" id="PF03466">
    <property type="entry name" value="LysR_substrate"/>
    <property type="match status" value="1"/>
</dbReference>
<dbReference type="OrthoDB" id="3252676at2"/>
<dbReference type="NCBIfam" id="NF009888">
    <property type="entry name" value="PRK13348.1"/>
    <property type="match status" value="1"/>
</dbReference>
<dbReference type="GO" id="GO:0003677">
    <property type="term" value="F:DNA binding"/>
    <property type="evidence" value="ECO:0007669"/>
    <property type="project" value="UniProtKB-KW"/>
</dbReference>
<organism evidence="6 7">
    <name type="scientific">Gulbenkiania indica</name>
    <dbReference type="NCBI Taxonomy" id="375574"/>
    <lineage>
        <taxon>Bacteria</taxon>
        <taxon>Pseudomonadati</taxon>
        <taxon>Pseudomonadota</taxon>
        <taxon>Betaproteobacteria</taxon>
        <taxon>Neisseriales</taxon>
        <taxon>Chromobacteriaceae</taxon>
        <taxon>Gulbenkiania</taxon>
    </lineage>
</organism>
<accession>A0A0K6GW11</accession>
<dbReference type="InterPro" id="IPR050176">
    <property type="entry name" value="LTTR"/>
</dbReference>
<keyword evidence="7" id="KW-1185">Reference proteome</keyword>
<dbReference type="PROSITE" id="PS50931">
    <property type="entry name" value="HTH_LYSR"/>
    <property type="match status" value="1"/>
</dbReference>
<dbReference type="SUPFAM" id="SSF46785">
    <property type="entry name" value="Winged helix' DNA-binding domain"/>
    <property type="match status" value="1"/>
</dbReference>
<dbReference type="InterPro" id="IPR017685">
    <property type="entry name" value="ArgP"/>
</dbReference>
<keyword evidence="3" id="KW-0238">DNA-binding</keyword>
<evidence type="ECO:0000256" key="1">
    <source>
        <dbReference type="ARBA" id="ARBA00009437"/>
    </source>
</evidence>
<dbReference type="Pfam" id="PF00126">
    <property type="entry name" value="HTH_1"/>
    <property type="match status" value="1"/>
</dbReference>
<dbReference type="Gene3D" id="1.10.10.10">
    <property type="entry name" value="Winged helix-like DNA-binding domain superfamily/Winged helix DNA-binding domain"/>
    <property type="match status" value="1"/>
</dbReference>
<dbReference type="STRING" id="375574.GCA_001418035_01255"/>
<dbReference type="Proteomes" id="UP000243535">
    <property type="component" value="Unassembled WGS sequence"/>
</dbReference>
<dbReference type="PANTHER" id="PTHR30579:SF2">
    <property type="entry name" value="HTH-TYPE TRANSCRIPTIONAL REGULATOR ARGP"/>
    <property type="match status" value="1"/>
</dbReference>
<proteinExistence type="inferred from homology"/>
<protein>
    <submittedName>
        <fullName evidence="6">Transcriptional regulator, ArgP family</fullName>
    </submittedName>
</protein>
<keyword evidence="4" id="KW-0804">Transcription</keyword>
<dbReference type="PANTHER" id="PTHR30579">
    <property type="entry name" value="TRANSCRIPTIONAL REGULATOR"/>
    <property type="match status" value="1"/>
</dbReference>
<evidence type="ECO:0000256" key="2">
    <source>
        <dbReference type="ARBA" id="ARBA00023015"/>
    </source>
</evidence>
<feature type="domain" description="HTH lysR-type" evidence="5">
    <location>
        <begin position="2"/>
        <end position="58"/>
    </location>
</feature>
<sequence length="303" mass="33120">MLDPRWLEALTAVVDESGFDRAAQRLCLTQSAVSQRIRQLEEHLGQPVVSRTQPPEPTPAGRRLIQHHRQMRLLEQELLGTLAPAASEASYTRVSVGVNADSLATWFLEAARPAVEAHRLLLDIRVDDQDYTHALMRDGDVIGCVSTQTVPLQGGECRFLGAMRYHCLATPAFSARHFPHGLTAAALASAPAILYSHKDDIHSEFLASALGYHGPFPSFRLPSAQGFLECTLQGMAYCLLPEMMTTGACSAGRLVDLLPGQWVDIGLYWHQWRIGSQVAASLADTLEAYGRANLRPSAEQPAG</sequence>
<dbReference type="PRINTS" id="PR00039">
    <property type="entry name" value="HTHLYSR"/>
</dbReference>
<dbReference type="EMBL" id="CYHA01000002">
    <property type="protein sequence ID" value="CUA82799.1"/>
    <property type="molecule type" value="Genomic_DNA"/>
</dbReference>
<dbReference type="RefSeq" id="WP_055433730.1">
    <property type="nucleotide sequence ID" value="NZ_CYHA01000002.1"/>
</dbReference>
<name>A0A0K6GW11_9NEIS</name>
<dbReference type="Gene3D" id="3.40.190.290">
    <property type="match status" value="1"/>
</dbReference>
<dbReference type="InterPro" id="IPR036388">
    <property type="entry name" value="WH-like_DNA-bd_sf"/>
</dbReference>
<keyword evidence="2" id="KW-0805">Transcription regulation</keyword>
<evidence type="ECO:0000256" key="4">
    <source>
        <dbReference type="ARBA" id="ARBA00023163"/>
    </source>
</evidence>
<evidence type="ECO:0000256" key="3">
    <source>
        <dbReference type="ARBA" id="ARBA00023125"/>
    </source>
</evidence>
<dbReference type="InterPro" id="IPR005119">
    <property type="entry name" value="LysR_subst-bd"/>
</dbReference>
<comment type="similarity">
    <text evidence="1">Belongs to the LysR transcriptional regulatory family.</text>
</comment>
<dbReference type="NCBIfam" id="NF002964">
    <property type="entry name" value="PRK03635.1"/>
    <property type="match status" value="1"/>
</dbReference>
<evidence type="ECO:0000313" key="6">
    <source>
        <dbReference type="EMBL" id="CUA82799.1"/>
    </source>
</evidence>
<dbReference type="InterPro" id="IPR036390">
    <property type="entry name" value="WH_DNA-bd_sf"/>
</dbReference>
<dbReference type="GO" id="GO:0003700">
    <property type="term" value="F:DNA-binding transcription factor activity"/>
    <property type="evidence" value="ECO:0007669"/>
    <property type="project" value="InterPro"/>
</dbReference>
<dbReference type="InterPro" id="IPR000847">
    <property type="entry name" value="LysR_HTH_N"/>
</dbReference>
<dbReference type="AlphaFoldDB" id="A0A0K6GW11"/>
<dbReference type="SUPFAM" id="SSF53850">
    <property type="entry name" value="Periplasmic binding protein-like II"/>
    <property type="match status" value="1"/>
</dbReference>
<evidence type="ECO:0000313" key="7">
    <source>
        <dbReference type="Proteomes" id="UP000243535"/>
    </source>
</evidence>
<reference evidence="7" key="1">
    <citation type="submission" date="2015-08" db="EMBL/GenBank/DDBJ databases">
        <authorList>
            <person name="Varghese N."/>
        </authorList>
    </citation>
    <scope>NUCLEOTIDE SEQUENCE [LARGE SCALE GENOMIC DNA]</scope>
    <source>
        <strain evidence="7">DSM 17901</strain>
    </source>
</reference>
<dbReference type="NCBIfam" id="TIGR03298">
    <property type="entry name" value="argP"/>
    <property type="match status" value="1"/>
</dbReference>